<gene>
    <name evidence="1" type="ORF">P280DRAFT_468191</name>
</gene>
<keyword evidence="2" id="KW-1185">Reference proteome</keyword>
<evidence type="ECO:0000313" key="1">
    <source>
        <dbReference type="EMBL" id="KAF2642890.1"/>
    </source>
</evidence>
<name>A0A6A6S5M0_9PLEO</name>
<dbReference type="GO" id="GO:0004029">
    <property type="term" value="F:aldehyde dehydrogenase (NAD+) activity"/>
    <property type="evidence" value="ECO:0007669"/>
    <property type="project" value="TreeGrafter"/>
</dbReference>
<protein>
    <submittedName>
        <fullName evidence="1">NAD(P)-binding protein</fullName>
    </submittedName>
</protein>
<dbReference type="GO" id="GO:0005737">
    <property type="term" value="C:cytoplasm"/>
    <property type="evidence" value="ECO:0007669"/>
    <property type="project" value="TreeGrafter"/>
</dbReference>
<evidence type="ECO:0000313" key="2">
    <source>
        <dbReference type="Proteomes" id="UP000799753"/>
    </source>
</evidence>
<dbReference type="PANTHER" id="PTHR48079:SF6">
    <property type="entry name" value="NAD(P)-BINDING DOMAIN-CONTAINING PROTEIN-RELATED"/>
    <property type="match status" value="1"/>
</dbReference>
<dbReference type="OrthoDB" id="10262413at2759"/>
<dbReference type="PANTHER" id="PTHR48079">
    <property type="entry name" value="PROTEIN YEEZ"/>
    <property type="match status" value="1"/>
</dbReference>
<dbReference type="AlphaFoldDB" id="A0A6A6S5M0"/>
<dbReference type="Proteomes" id="UP000799753">
    <property type="component" value="Unassembled WGS sequence"/>
</dbReference>
<sequence length="375" mass="41079">MSNILLTGVTGYVGGTVLSQLLASTEPSLTGLTFDLLVRDAEKAKKLEKEYGNRVNPIQWAGLEDTSFIEDIAANYDIIINVASGFIAPGAIAFVKGLARRVGPDKPAPWMLHISGCTNLADRPLTQREQPFREWEDEKDATAILEQLKALDEKEPYSQRTAEVGVLEAAAARGVQAVSVNTPVIFGEGTGLFNRQGLVIPSIMGYVVQHGYGWKLNETANFDRVHILDLADLFVLLVRTIIERPDRGVGHITSGKPAVIFSEAGRVLIKDINQRCLDVAFASGILPREGTPKDKEIRLVTLQEIADELTAGSMAVAERGWAGHKSTKGVRARALGWEPTRLQEAWEQDFLDELVALQENRRMMSMASCIGTSKK</sequence>
<dbReference type="SUPFAM" id="SSF51735">
    <property type="entry name" value="NAD(P)-binding Rossmann-fold domains"/>
    <property type="match status" value="1"/>
</dbReference>
<accession>A0A6A6S5M0</accession>
<dbReference type="InterPro" id="IPR051783">
    <property type="entry name" value="NAD(P)-dependent_oxidoreduct"/>
</dbReference>
<reference evidence="1" key="1">
    <citation type="journal article" date="2020" name="Stud. Mycol.">
        <title>101 Dothideomycetes genomes: a test case for predicting lifestyles and emergence of pathogens.</title>
        <authorList>
            <person name="Haridas S."/>
            <person name="Albert R."/>
            <person name="Binder M."/>
            <person name="Bloem J."/>
            <person name="Labutti K."/>
            <person name="Salamov A."/>
            <person name="Andreopoulos B."/>
            <person name="Baker S."/>
            <person name="Barry K."/>
            <person name="Bills G."/>
            <person name="Bluhm B."/>
            <person name="Cannon C."/>
            <person name="Castanera R."/>
            <person name="Culley D."/>
            <person name="Daum C."/>
            <person name="Ezra D."/>
            <person name="Gonzalez J."/>
            <person name="Henrissat B."/>
            <person name="Kuo A."/>
            <person name="Liang C."/>
            <person name="Lipzen A."/>
            <person name="Lutzoni F."/>
            <person name="Magnuson J."/>
            <person name="Mondo S."/>
            <person name="Nolan M."/>
            <person name="Ohm R."/>
            <person name="Pangilinan J."/>
            <person name="Park H.-J."/>
            <person name="Ramirez L."/>
            <person name="Alfaro M."/>
            <person name="Sun H."/>
            <person name="Tritt A."/>
            <person name="Yoshinaga Y."/>
            <person name="Zwiers L.-H."/>
            <person name="Turgeon B."/>
            <person name="Goodwin S."/>
            <person name="Spatafora J."/>
            <person name="Crous P."/>
            <person name="Grigoriev I."/>
        </authorList>
    </citation>
    <scope>NUCLEOTIDE SEQUENCE</scope>
    <source>
        <strain evidence="1">CBS 473.64</strain>
    </source>
</reference>
<proteinExistence type="predicted"/>
<dbReference type="Gene3D" id="3.40.50.720">
    <property type="entry name" value="NAD(P)-binding Rossmann-like Domain"/>
    <property type="match status" value="2"/>
</dbReference>
<dbReference type="InterPro" id="IPR036291">
    <property type="entry name" value="NAD(P)-bd_dom_sf"/>
</dbReference>
<dbReference type="EMBL" id="MU006781">
    <property type="protein sequence ID" value="KAF2642890.1"/>
    <property type="molecule type" value="Genomic_DNA"/>
</dbReference>
<organism evidence="1 2">
    <name type="scientific">Massarina eburnea CBS 473.64</name>
    <dbReference type="NCBI Taxonomy" id="1395130"/>
    <lineage>
        <taxon>Eukaryota</taxon>
        <taxon>Fungi</taxon>
        <taxon>Dikarya</taxon>
        <taxon>Ascomycota</taxon>
        <taxon>Pezizomycotina</taxon>
        <taxon>Dothideomycetes</taxon>
        <taxon>Pleosporomycetidae</taxon>
        <taxon>Pleosporales</taxon>
        <taxon>Massarineae</taxon>
        <taxon>Massarinaceae</taxon>
        <taxon>Massarina</taxon>
    </lineage>
</organism>